<organism evidence="7 8">
    <name type="scientific">Nocardia vermiculata</name>
    <dbReference type="NCBI Taxonomy" id="257274"/>
    <lineage>
        <taxon>Bacteria</taxon>
        <taxon>Bacillati</taxon>
        <taxon>Actinomycetota</taxon>
        <taxon>Actinomycetes</taxon>
        <taxon>Mycobacteriales</taxon>
        <taxon>Nocardiaceae</taxon>
        <taxon>Nocardia</taxon>
    </lineage>
</organism>
<evidence type="ECO:0000256" key="2">
    <source>
        <dbReference type="ARBA" id="ARBA00022692"/>
    </source>
</evidence>
<comment type="caution">
    <text evidence="7">The sequence shown here is derived from an EMBL/GenBank/DDBJ whole genome shotgun (WGS) entry which is preliminary data.</text>
</comment>
<evidence type="ECO:0000256" key="6">
    <source>
        <dbReference type="SAM" id="Phobius"/>
    </source>
</evidence>
<dbReference type="PANTHER" id="PTHR30168:SF0">
    <property type="entry name" value="INNER MEMBRANE PROTEIN"/>
    <property type="match status" value="1"/>
</dbReference>
<evidence type="ECO:0000256" key="4">
    <source>
        <dbReference type="ARBA" id="ARBA00023136"/>
    </source>
</evidence>
<comment type="subcellular location">
    <subcellularLocation>
        <location evidence="1">Membrane</location>
        <topology evidence="1">Single-pass membrane protein</topology>
    </subcellularLocation>
</comment>
<reference evidence="7 8" key="1">
    <citation type="submission" date="2020-04" db="EMBL/GenBank/DDBJ databases">
        <title>MicrobeNet Type strains.</title>
        <authorList>
            <person name="Nicholson A.C."/>
        </authorList>
    </citation>
    <scope>NUCLEOTIDE SEQUENCE [LARGE SCALE GENOMIC DNA]</scope>
    <source>
        <strain evidence="7 8">JCM 12354</strain>
    </source>
</reference>
<dbReference type="Pfam" id="PF04228">
    <property type="entry name" value="Zn_peptidase"/>
    <property type="match status" value="1"/>
</dbReference>
<evidence type="ECO:0000313" key="8">
    <source>
        <dbReference type="Proteomes" id="UP000565711"/>
    </source>
</evidence>
<feature type="region of interest" description="Disordered" evidence="5">
    <location>
        <begin position="1"/>
        <end position="21"/>
    </location>
</feature>
<sequence length="304" mass="31788">MPPPRPYGPAGSRPPQRKSGGGGKFAAVLVALVVVVVAGMIRAAVGNGLHDGEGSGFKYGPDETASGVQETATNPLVTAPGSPLSPAQCPYTPWGTEVDTARAFFAGAADCLAAAWKPAFEAAGLDFVAPELSVSASTEGITTPCSGSSSNFAAFYCGANQTIYMPISQLQTDIFGTHWEVYLSVFAHEYGHHIQALSGILSAANKERGRTGRYSDTGLELSRRIELQANCFDGMYFASSTGGRSLTPIQAQNARTDAYGRGDTAGDMRSHGTTENAGNWWSAGFDQNLTVQCNTFTAPSGQVN</sequence>
<keyword evidence="4 6" id="KW-0472">Membrane</keyword>
<dbReference type="EMBL" id="JAAXOP010000003">
    <property type="protein sequence ID" value="NKY50087.1"/>
    <property type="molecule type" value="Genomic_DNA"/>
</dbReference>
<keyword evidence="8" id="KW-1185">Reference proteome</keyword>
<keyword evidence="2 6" id="KW-0812">Transmembrane</keyword>
<protein>
    <recommendedName>
        <fullName evidence="9">Metalloprotease</fullName>
    </recommendedName>
</protein>
<name>A0A846XTY5_9NOCA</name>
<evidence type="ECO:0000256" key="5">
    <source>
        <dbReference type="SAM" id="MobiDB-lite"/>
    </source>
</evidence>
<proteinExistence type="predicted"/>
<dbReference type="GO" id="GO:0016020">
    <property type="term" value="C:membrane"/>
    <property type="evidence" value="ECO:0007669"/>
    <property type="project" value="UniProtKB-SubCell"/>
</dbReference>
<dbReference type="PANTHER" id="PTHR30168">
    <property type="entry name" value="PUTATIVE MEMBRANE PROTEIN YPFJ"/>
    <property type="match status" value="1"/>
</dbReference>
<feature type="transmembrane region" description="Helical" evidence="6">
    <location>
        <begin position="21"/>
        <end position="41"/>
    </location>
</feature>
<evidence type="ECO:0000313" key="7">
    <source>
        <dbReference type="EMBL" id="NKY50087.1"/>
    </source>
</evidence>
<dbReference type="Proteomes" id="UP000565711">
    <property type="component" value="Unassembled WGS sequence"/>
</dbReference>
<gene>
    <name evidence="7" type="ORF">HGA08_07675</name>
</gene>
<dbReference type="AlphaFoldDB" id="A0A846XTY5"/>
<accession>A0A846XTY5</accession>
<evidence type="ECO:0008006" key="9">
    <source>
        <dbReference type="Google" id="ProtNLM"/>
    </source>
</evidence>
<keyword evidence="3 6" id="KW-1133">Transmembrane helix</keyword>
<evidence type="ECO:0000256" key="3">
    <source>
        <dbReference type="ARBA" id="ARBA00022989"/>
    </source>
</evidence>
<dbReference type="InterPro" id="IPR007343">
    <property type="entry name" value="Uncharacterised_pept_Zn_put"/>
</dbReference>
<evidence type="ECO:0000256" key="1">
    <source>
        <dbReference type="ARBA" id="ARBA00004167"/>
    </source>
</evidence>